<keyword evidence="1" id="KW-1133">Transmembrane helix</keyword>
<evidence type="ECO:0000256" key="1">
    <source>
        <dbReference type="SAM" id="Phobius"/>
    </source>
</evidence>
<evidence type="ECO:0000313" key="2">
    <source>
        <dbReference type="EnsemblPlants" id="AET1Gv20167500.7"/>
    </source>
</evidence>
<accession>A0A452XUG6</accession>
<reference evidence="2" key="4">
    <citation type="submission" date="2019-03" db="UniProtKB">
        <authorList>
            <consortium name="EnsemblPlants"/>
        </authorList>
    </citation>
    <scope>IDENTIFICATION</scope>
</reference>
<reference evidence="2" key="5">
    <citation type="journal article" date="2021" name="G3 (Bethesda)">
        <title>Aegilops tauschii genome assembly Aet v5.0 features greater sequence contiguity and improved annotation.</title>
        <authorList>
            <person name="Wang L."/>
            <person name="Zhu T."/>
            <person name="Rodriguez J.C."/>
            <person name="Deal K.R."/>
            <person name="Dubcovsky J."/>
            <person name="McGuire P.E."/>
            <person name="Lux T."/>
            <person name="Spannagl M."/>
            <person name="Mayer K.F.X."/>
            <person name="Baldrich P."/>
            <person name="Meyers B.C."/>
            <person name="Huo N."/>
            <person name="Gu Y.Q."/>
            <person name="Zhou H."/>
            <person name="Devos K.M."/>
            <person name="Bennetzen J.L."/>
            <person name="Unver T."/>
            <person name="Budak H."/>
            <person name="Gulick P.J."/>
            <person name="Galiba G."/>
            <person name="Kalapos B."/>
            <person name="Nelson D.R."/>
            <person name="Li P."/>
            <person name="You F.M."/>
            <person name="Luo M.C."/>
            <person name="Dvorak J."/>
        </authorList>
    </citation>
    <scope>NUCLEOTIDE SEQUENCE [LARGE SCALE GENOMIC DNA]</scope>
    <source>
        <strain evidence="2">cv. AL8/78</strain>
    </source>
</reference>
<proteinExistence type="predicted"/>
<name>A0A452XUG6_AEGTS</name>
<evidence type="ECO:0008006" key="4">
    <source>
        <dbReference type="Google" id="ProtNLM"/>
    </source>
</evidence>
<dbReference type="Gramene" id="AET1Gv20167500.7">
    <property type="protein sequence ID" value="AET1Gv20167500.7"/>
    <property type="gene ID" value="AET1Gv20167500"/>
</dbReference>
<dbReference type="Proteomes" id="UP000015105">
    <property type="component" value="Chromosome 1D"/>
</dbReference>
<evidence type="ECO:0000313" key="3">
    <source>
        <dbReference type="Proteomes" id="UP000015105"/>
    </source>
</evidence>
<dbReference type="EnsemblPlants" id="AET1Gv20167500.7">
    <property type="protein sequence ID" value="AET1Gv20167500.7"/>
    <property type="gene ID" value="AET1Gv20167500"/>
</dbReference>
<keyword evidence="1" id="KW-0812">Transmembrane</keyword>
<dbReference type="AlphaFoldDB" id="A0A452XUG6"/>
<protein>
    <recommendedName>
        <fullName evidence="4">Transmembrane protein</fullName>
    </recommendedName>
</protein>
<feature type="transmembrane region" description="Helical" evidence="1">
    <location>
        <begin position="86"/>
        <end position="103"/>
    </location>
</feature>
<keyword evidence="1" id="KW-0472">Membrane</keyword>
<organism evidence="2 3">
    <name type="scientific">Aegilops tauschii subsp. strangulata</name>
    <name type="common">Goatgrass</name>
    <dbReference type="NCBI Taxonomy" id="200361"/>
    <lineage>
        <taxon>Eukaryota</taxon>
        <taxon>Viridiplantae</taxon>
        <taxon>Streptophyta</taxon>
        <taxon>Embryophyta</taxon>
        <taxon>Tracheophyta</taxon>
        <taxon>Spermatophyta</taxon>
        <taxon>Magnoliopsida</taxon>
        <taxon>Liliopsida</taxon>
        <taxon>Poales</taxon>
        <taxon>Poaceae</taxon>
        <taxon>BOP clade</taxon>
        <taxon>Pooideae</taxon>
        <taxon>Triticodae</taxon>
        <taxon>Triticeae</taxon>
        <taxon>Triticinae</taxon>
        <taxon>Aegilops</taxon>
    </lineage>
</organism>
<sequence>MLIHLIVGPPHPPRSSGNGEDCEDCHMRINRGPAGKRDLLVRRGNRKWLSIRVQHHGVEAAATEPLLRRTQPAYDVLTRLKCSTKSFAGAVVISLSVFCTVFMQKRKNKKDRVVYMFGICFKLFWMIVDQMC</sequence>
<reference evidence="3" key="1">
    <citation type="journal article" date="2014" name="Science">
        <title>Ancient hybridizations among the ancestral genomes of bread wheat.</title>
        <authorList>
            <consortium name="International Wheat Genome Sequencing Consortium,"/>
            <person name="Marcussen T."/>
            <person name="Sandve S.R."/>
            <person name="Heier L."/>
            <person name="Spannagl M."/>
            <person name="Pfeifer M."/>
            <person name="Jakobsen K.S."/>
            <person name="Wulff B.B."/>
            <person name="Steuernagel B."/>
            <person name="Mayer K.F."/>
            <person name="Olsen O.A."/>
        </authorList>
    </citation>
    <scope>NUCLEOTIDE SEQUENCE [LARGE SCALE GENOMIC DNA]</scope>
    <source>
        <strain evidence="3">cv. AL8/78</strain>
    </source>
</reference>
<reference evidence="3" key="2">
    <citation type="journal article" date="2017" name="Nat. Plants">
        <title>The Aegilops tauschii genome reveals multiple impacts of transposons.</title>
        <authorList>
            <person name="Zhao G."/>
            <person name="Zou C."/>
            <person name="Li K."/>
            <person name="Wang K."/>
            <person name="Li T."/>
            <person name="Gao L."/>
            <person name="Zhang X."/>
            <person name="Wang H."/>
            <person name="Yang Z."/>
            <person name="Liu X."/>
            <person name="Jiang W."/>
            <person name="Mao L."/>
            <person name="Kong X."/>
            <person name="Jiao Y."/>
            <person name="Jia J."/>
        </authorList>
    </citation>
    <scope>NUCLEOTIDE SEQUENCE [LARGE SCALE GENOMIC DNA]</scope>
    <source>
        <strain evidence="3">cv. AL8/78</strain>
    </source>
</reference>
<keyword evidence="3" id="KW-1185">Reference proteome</keyword>
<reference evidence="2" key="3">
    <citation type="journal article" date="2017" name="Nature">
        <title>Genome sequence of the progenitor of the wheat D genome Aegilops tauschii.</title>
        <authorList>
            <person name="Luo M.C."/>
            <person name="Gu Y.Q."/>
            <person name="Puiu D."/>
            <person name="Wang H."/>
            <person name="Twardziok S.O."/>
            <person name="Deal K.R."/>
            <person name="Huo N."/>
            <person name="Zhu T."/>
            <person name="Wang L."/>
            <person name="Wang Y."/>
            <person name="McGuire P.E."/>
            <person name="Liu S."/>
            <person name="Long H."/>
            <person name="Ramasamy R.K."/>
            <person name="Rodriguez J.C."/>
            <person name="Van S.L."/>
            <person name="Yuan L."/>
            <person name="Wang Z."/>
            <person name="Xia Z."/>
            <person name="Xiao L."/>
            <person name="Anderson O.D."/>
            <person name="Ouyang S."/>
            <person name="Liang Y."/>
            <person name="Zimin A.V."/>
            <person name="Pertea G."/>
            <person name="Qi P."/>
            <person name="Bennetzen J.L."/>
            <person name="Dai X."/>
            <person name="Dawson M.W."/>
            <person name="Muller H.G."/>
            <person name="Kugler K."/>
            <person name="Rivarola-Duarte L."/>
            <person name="Spannagl M."/>
            <person name="Mayer K.F.X."/>
            <person name="Lu F.H."/>
            <person name="Bevan M.W."/>
            <person name="Leroy P."/>
            <person name="Li P."/>
            <person name="You F.M."/>
            <person name="Sun Q."/>
            <person name="Liu Z."/>
            <person name="Lyons E."/>
            <person name="Wicker T."/>
            <person name="Salzberg S.L."/>
            <person name="Devos K.M."/>
            <person name="Dvorak J."/>
        </authorList>
    </citation>
    <scope>NUCLEOTIDE SEQUENCE [LARGE SCALE GENOMIC DNA]</scope>
    <source>
        <strain evidence="2">cv. AL8/78</strain>
    </source>
</reference>